<dbReference type="InterPro" id="IPR052720">
    <property type="entry name" value="Glycosyl_hydrolase_97"/>
</dbReference>
<dbReference type="InterPro" id="IPR013785">
    <property type="entry name" value="Aldolase_TIM"/>
</dbReference>
<evidence type="ECO:0000256" key="3">
    <source>
        <dbReference type="ARBA" id="ARBA00022837"/>
    </source>
</evidence>
<feature type="domain" description="Glycosyl-hydrolase 97 N-terminal" evidence="5">
    <location>
        <begin position="28"/>
        <end position="293"/>
    </location>
</feature>
<dbReference type="Pfam" id="PF14508">
    <property type="entry name" value="GH97_N"/>
    <property type="match status" value="1"/>
</dbReference>
<evidence type="ECO:0000313" key="7">
    <source>
        <dbReference type="EMBL" id="NMH27288.1"/>
    </source>
</evidence>
<dbReference type="InterPro" id="IPR029483">
    <property type="entry name" value="GH97_C"/>
</dbReference>
<evidence type="ECO:0000256" key="2">
    <source>
        <dbReference type="ARBA" id="ARBA00011245"/>
    </source>
</evidence>
<evidence type="ECO:0000256" key="1">
    <source>
        <dbReference type="ARBA" id="ARBA00001913"/>
    </source>
</evidence>
<evidence type="ECO:0000259" key="6">
    <source>
        <dbReference type="Pfam" id="PF14509"/>
    </source>
</evidence>
<evidence type="ECO:0000259" key="5">
    <source>
        <dbReference type="Pfam" id="PF14508"/>
    </source>
</evidence>
<dbReference type="PANTHER" id="PTHR35803:SF1">
    <property type="entry name" value="GLUCAN 1,4-ALPHA-GLUCOSIDASE SUSB"/>
    <property type="match status" value="1"/>
</dbReference>
<comment type="subunit">
    <text evidence="2">Monomer.</text>
</comment>
<dbReference type="RefSeq" id="WP_169526295.1">
    <property type="nucleotide sequence ID" value="NZ_JAAMPU010000100.1"/>
</dbReference>
<dbReference type="GO" id="GO:0016787">
    <property type="term" value="F:hydrolase activity"/>
    <property type="evidence" value="ECO:0007669"/>
    <property type="project" value="UniProtKB-KW"/>
</dbReference>
<organism evidence="7 8">
    <name type="scientific">Flavobacterium silvaticum</name>
    <dbReference type="NCBI Taxonomy" id="1852020"/>
    <lineage>
        <taxon>Bacteria</taxon>
        <taxon>Pseudomonadati</taxon>
        <taxon>Bacteroidota</taxon>
        <taxon>Flavobacteriia</taxon>
        <taxon>Flavobacteriales</taxon>
        <taxon>Flavobacteriaceae</taxon>
        <taxon>Flavobacterium</taxon>
    </lineage>
</organism>
<dbReference type="PANTHER" id="PTHR35803">
    <property type="entry name" value="GLUCAN 1,4-ALPHA-GLUCOSIDASE SUSB-RELATED"/>
    <property type="match status" value="1"/>
</dbReference>
<dbReference type="SUPFAM" id="SSF51445">
    <property type="entry name" value="(Trans)glycosidases"/>
    <property type="match status" value="1"/>
</dbReference>
<feature type="domain" description="Glycosyl-hydrolase 97 catalytic" evidence="4">
    <location>
        <begin position="311"/>
        <end position="506"/>
    </location>
</feature>
<dbReference type="Gene3D" id="3.20.20.70">
    <property type="entry name" value="Aldolase class I"/>
    <property type="match status" value="1"/>
</dbReference>
<name>A0A972FK76_9FLAO</name>
<evidence type="ECO:0000259" key="4">
    <source>
        <dbReference type="Pfam" id="PF10566"/>
    </source>
</evidence>
<dbReference type="Pfam" id="PF10566">
    <property type="entry name" value="Glyco_hydro_97"/>
    <property type="match status" value="1"/>
</dbReference>
<keyword evidence="8" id="KW-1185">Reference proteome</keyword>
<accession>A0A972FK76</accession>
<dbReference type="Proteomes" id="UP000712080">
    <property type="component" value="Unassembled WGS sequence"/>
</dbReference>
<dbReference type="InterPro" id="IPR014718">
    <property type="entry name" value="GH-type_carb-bd"/>
</dbReference>
<dbReference type="GO" id="GO:0030246">
    <property type="term" value="F:carbohydrate binding"/>
    <property type="evidence" value="ECO:0007669"/>
    <property type="project" value="InterPro"/>
</dbReference>
<dbReference type="Pfam" id="PF14509">
    <property type="entry name" value="GH97_C"/>
    <property type="match status" value="1"/>
</dbReference>
<evidence type="ECO:0000313" key="8">
    <source>
        <dbReference type="Proteomes" id="UP000712080"/>
    </source>
</evidence>
<feature type="domain" description="Glycosyl-hydrolase 97 C-terminal oligomerisation" evidence="6">
    <location>
        <begin position="602"/>
        <end position="702"/>
    </location>
</feature>
<dbReference type="InterPro" id="IPR017853">
    <property type="entry name" value="GH"/>
</dbReference>
<dbReference type="InterPro" id="IPR029486">
    <property type="entry name" value="GH97_N"/>
</dbReference>
<dbReference type="AlphaFoldDB" id="A0A972FK76"/>
<keyword evidence="7" id="KW-0378">Hydrolase</keyword>
<comment type="cofactor">
    <cofactor evidence="1">
        <name>Ca(2+)</name>
        <dbReference type="ChEBI" id="CHEBI:29108"/>
    </cofactor>
</comment>
<dbReference type="Gene3D" id="2.70.98.10">
    <property type="match status" value="1"/>
</dbReference>
<proteinExistence type="predicted"/>
<protein>
    <submittedName>
        <fullName evidence="7">Glycoside hydrolase family 97 protein</fullName>
    </submittedName>
</protein>
<keyword evidence="3" id="KW-0106">Calcium</keyword>
<dbReference type="EMBL" id="JAAMPU010000100">
    <property type="protein sequence ID" value="NMH27288.1"/>
    <property type="molecule type" value="Genomic_DNA"/>
</dbReference>
<reference evidence="7" key="1">
    <citation type="submission" date="2020-02" db="EMBL/GenBank/DDBJ databases">
        <title>Flavobacterium sp. genome.</title>
        <authorList>
            <person name="Jung H.S."/>
            <person name="Baek J.H."/>
            <person name="Jeon C.O."/>
        </authorList>
    </citation>
    <scope>NUCLEOTIDE SEQUENCE</scope>
    <source>
        <strain evidence="7">SE-s28</strain>
    </source>
</reference>
<gene>
    <name evidence="7" type="ORF">G6047_04520</name>
</gene>
<sequence length="706" mass="80369">MRNFFLMLVFAAAFIVQGQTQDKSQFLSPSKNLRLEFKLLENGAPVYSLFYKGKPVVLESKLGLQLQENQSLQSDFKITQSGSRSSDSSWKPVMGEVAQIRDNYNEFGFRMIQTTTERKMDIVFRLYDTGLAFRYEFPDQFNWDYFQVTRELTQFKMTGDHKAFWIPGDFDSQEYVYYETPLSGINTDGLDLNNGIGFKGPMTKYRVQSPLMMKTKDNLYINIFEAAVINYPVMQLDLDPKSFTFSADLAPNALGTLAYLQTPCKLPWRTVMVSDDARDILNGSQIILNLNEPSKIDDTSWIKPMKYVGIWWEMHVDKTTWDYAGAGNAAKKDSKGNLIPTGKHGATTQNAKRYIDFAAKNGFDGVLIEGWDVGWEDWFGKWKEEVFDFVTPYPDFNVKEVTDYAKAKKIELIMHHETSASVSNYERRLDRAFDFMQKYGYKAVKTGYVGRIIPRGEWHDGQEMVNHFNYVVQRAAERKIMVNSHESSHPTGVSRTWPNYVAAEAARGTEFNAWSTGNPPAHETILPFTRLLGGPMDYTPGIFETKMSFYNPAKTASVHTTLVKQLALYVTMYSPIQMAADLPENYERYPDAFQFIKDVAVDWDDTKILEAEPGDYITEVRKAKGKESWFLGAITDENPRTSSVTLSFLTPGKKYKATLYEDGKDAHYDKNPKSYTVKTMTVDSKTKLTLNLAAGGGAAISFVPEN</sequence>
<dbReference type="InterPro" id="IPR019563">
    <property type="entry name" value="GH97_catalytic"/>
</dbReference>
<comment type="caution">
    <text evidence="7">The sequence shown here is derived from an EMBL/GenBank/DDBJ whole genome shotgun (WGS) entry which is preliminary data.</text>
</comment>